<dbReference type="InterPro" id="IPR011009">
    <property type="entry name" value="Kinase-like_dom_sf"/>
</dbReference>
<comment type="caution">
    <text evidence="2">The sequence shown here is derived from an EMBL/GenBank/DDBJ whole genome shotgun (WGS) entry which is preliminary data.</text>
</comment>
<evidence type="ECO:0000259" key="1">
    <source>
        <dbReference type="Pfam" id="PF01636"/>
    </source>
</evidence>
<name>A0ABR2IT38_9PEZI</name>
<dbReference type="Pfam" id="PF01636">
    <property type="entry name" value="APH"/>
    <property type="match status" value="1"/>
</dbReference>
<dbReference type="InterPro" id="IPR002575">
    <property type="entry name" value="Aminoglycoside_PTrfase"/>
</dbReference>
<dbReference type="PANTHER" id="PTHR21310">
    <property type="entry name" value="AMINOGLYCOSIDE PHOSPHOTRANSFERASE-RELATED-RELATED"/>
    <property type="match status" value="1"/>
</dbReference>
<evidence type="ECO:0000313" key="2">
    <source>
        <dbReference type="EMBL" id="KAK8867736.1"/>
    </source>
</evidence>
<dbReference type="EMBL" id="JAPCWZ010000004">
    <property type="protein sequence ID" value="KAK8867736.1"/>
    <property type="molecule type" value="Genomic_DNA"/>
</dbReference>
<protein>
    <submittedName>
        <fullName evidence="2">Kinase-like protein</fullName>
    </submittedName>
</protein>
<gene>
    <name evidence="2" type="ORF">PGQ11_006314</name>
</gene>
<dbReference type="CDD" id="cd05120">
    <property type="entry name" value="APH_ChoK_like"/>
    <property type="match status" value="1"/>
</dbReference>
<dbReference type="Gene3D" id="3.90.1200.10">
    <property type="match status" value="1"/>
</dbReference>
<organism evidence="2 3">
    <name type="scientific">Apiospora arundinis</name>
    <dbReference type="NCBI Taxonomy" id="335852"/>
    <lineage>
        <taxon>Eukaryota</taxon>
        <taxon>Fungi</taxon>
        <taxon>Dikarya</taxon>
        <taxon>Ascomycota</taxon>
        <taxon>Pezizomycotina</taxon>
        <taxon>Sordariomycetes</taxon>
        <taxon>Xylariomycetidae</taxon>
        <taxon>Amphisphaeriales</taxon>
        <taxon>Apiosporaceae</taxon>
        <taxon>Apiospora</taxon>
    </lineage>
</organism>
<reference evidence="2 3" key="1">
    <citation type="journal article" date="2024" name="IMA Fungus">
        <title>Apiospora arundinis, a panoply of carbohydrate-active enzymes and secondary metabolites.</title>
        <authorList>
            <person name="Sorensen T."/>
            <person name="Petersen C."/>
            <person name="Muurmann A.T."/>
            <person name="Christiansen J.V."/>
            <person name="Brundto M.L."/>
            <person name="Overgaard C.K."/>
            <person name="Boysen A.T."/>
            <person name="Wollenberg R.D."/>
            <person name="Larsen T.O."/>
            <person name="Sorensen J.L."/>
            <person name="Nielsen K.L."/>
            <person name="Sondergaard T.E."/>
        </authorList>
    </citation>
    <scope>NUCLEOTIDE SEQUENCE [LARGE SCALE GENOMIC DNA]</scope>
    <source>
        <strain evidence="2 3">AAU 773</strain>
    </source>
</reference>
<dbReference type="SUPFAM" id="SSF56112">
    <property type="entry name" value="Protein kinase-like (PK-like)"/>
    <property type="match status" value="1"/>
</dbReference>
<dbReference type="InterPro" id="IPR051678">
    <property type="entry name" value="AGP_Transferase"/>
</dbReference>
<proteinExistence type="predicted"/>
<sequence>MTNSSSSRTTNTPRRVLMQSDTLPVSLRLRIWASQYLYPGKNRGGTLGNIVRLPFRKVVKLNTTKNEADAMEFVRANTSVPIPKVYEVYEQPDGAVNIVMEELPGDGTDYTNMSPEQVRAFGDELSGYLQQLRSLEPPEKGFIGSLNGGSLLDHRVGHVRVAPFHNVDDFHSYLRLGGPLDTWMYNPVVKKIHGRSGTYRVKFTHADLNPMNIQYHNGRIVGIIDWEFAGWYPEYWEYTKMRWADRPAYKNFFDAIEANPTIDKYPEELEAERDIWRCLSPWAYDDFYEQPENLAAFYKSITGVQSRSEDNTIGVGVRSP</sequence>
<evidence type="ECO:0000313" key="3">
    <source>
        <dbReference type="Proteomes" id="UP001390339"/>
    </source>
</evidence>
<dbReference type="PANTHER" id="PTHR21310:SF15">
    <property type="entry name" value="AMINOGLYCOSIDE PHOSPHOTRANSFERASE DOMAIN-CONTAINING PROTEIN"/>
    <property type="match status" value="1"/>
</dbReference>
<keyword evidence="3" id="KW-1185">Reference proteome</keyword>
<feature type="domain" description="Aminoglycoside phosphotransferase" evidence="1">
    <location>
        <begin position="50"/>
        <end position="245"/>
    </location>
</feature>
<dbReference type="Proteomes" id="UP001390339">
    <property type="component" value="Unassembled WGS sequence"/>
</dbReference>
<accession>A0ABR2IT38</accession>